<dbReference type="GeneID" id="90829939"/>
<reference evidence="2" key="1">
    <citation type="submission" date="2017-08" db="EMBL/GenBank/DDBJ databases">
        <authorList>
            <person name="Cuomo C."/>
            <person name="Billmyre B."/>
            <person name="Heitman J."/>
        </authorList>
    </citation>
    <scope>NUCLEOTIDE SEQUENCE</scope>
    <source>
        <strain evidence="2">CBS 12478</strain>
    </source>
</reference>
<name>A0AAJ8MW35_9TREE</name>
<dbReference type="KEGG" id="ksn:90829939"/>
<dbReference type="Proteomes" id="UP000322225">
    <property type="component" value="Chromosome 4"/>
</dbReference>
<proteinExistence type="predicted"/>
<organism evidence="2 3">
    <name type="scientific">Kwoniella shandongensis</name>
    <dbReference type="NCBI Taxonomy" id="1734106"/>
    <lineage>
        <taxon>Eukaryota</taxon>
        <taxon>Fungi</taxon>
        <taxon>Dikarya</taxon>
        <taxon>Basidiomycota</taxon>
        <taxon>Agaricomycotina</taxon>
        <taxon>Tremellomycetes</taxon>
        <taxon>Tremellales</taxon>
        <taxon>Cryptococcaceae</taxon>
        <taxon>Kwoniella</taxon>
    </lineage>
</organism>
<reference evidence="2" key="2">
    <citation type="submission" date="2024-01" db="EMBL/GenBank/DDBJ databases">
        <title>Comparative genomics of Cryptococcus and Kwoniella reveals pathogenesis evolution and contrasting modes of karyotype evolution via chromosome fusion or intercentromeric recombination.</title>
        <authorList>
            <person name="Coelho M.A."/>
            <person name="David-Palma M."/>
            <person name="Shea T."/>
            <person name="Bowers K."/>
            <person name="McGinley-Smith S."/>
            <person name="Mohammad A.W."/>
            <person name="Gnirke A."/>
            <person name="Yurkov A.M."/>
            <person name="Nowrousian M."/>
            <person name="Sun S."/>
            <person name="Cuomo C.A."/>
            <person name="Heitman J."/>
        </authorList>
    </citation>
    <scope>NUCLEOTIDE SEQUENCE</scope>
    <source>
        <strain evidence="2">CBS 12478</strain>
    </source>
</reference>
<dbReference type="EMBL" id="CP144054">
    <property type="protein sequence ID" value="WWD18175.1"/>
    <property type="molecule type" value="Genomic_DNA"/>
</dbReference>
<evidence type="ECO:0000256" key="1">
    <source>
        <dbReference type="SAM" id="SignalP"/>
    </source>
</evidence>
<keyword evidence="3" id="KW-1185">Reference proteome</keyword>
<evidence type="ECO:0000313" key="2">
    <source>
        <dbReference type="EMBL" id="WWD18175.1"/>
    </source>
</evidence>
<evidence type="ECO:0000313" key="3">
    <source>
        <dbReference type="Proteomes" id="UP000322225"/>
    </source>
</evidence>
<dbReference type="AlphaFoldDB" id="A0AAJ8MW35"/>
<feature type="chain" id="PRO_5042460373" evidence="1">
    <location>
        <begin position="21"/>
        <end position="109"/>
    </location>
</feature>
<dbReference type="RefSeq" id="XP_065823240.1">
    <property type="nucleotide sequence ID" value="XM_065967168.1"/>
</dbReference>
<protein>
    <submittedName>
        <fullName evidence="2">Uncharacterized protein</fullName>
    </submittedName>
</protein>
<keyword evidence="1" id="KW-0732">Signal</keyword>
<accession>A0AAJ8MW35</accession>
<feature type="signal peptide" evidence="1">
    <location>
        <begin position="1"/>
        <end position="20"/>
    </location>
</feature>
<sequence length="109" mass="12377">MTRFFLVAYVLALAIPTTLGRPLFKPRDLGYSVDANSQRDIRREDIHVQADEDTPTPTRPTETIVHVAVDISTYKSPHQEQTSDEQRLSVLRSLRSLAPKIKTPIIHDL</sequence>
<gene>
    <name evidence="2" type="ORF">CI109_102624</name>
</gene>